<evidence type="ECO:0000313" key="12">
    <source>
        <dbReference type="EMBL" id="XBV47725.1"/>
    </source>
</evidence>
<dbReference type="InterPro" id="IPR025949">
    <property type="entry name" value="PapC-like_C"/>
</dbReference>
<dbReference type="Pfam" id="PF13953">
    <property type="entry name" value="PapC_C"/>
    <property type="match status" value="1"/>
</dbReference>
<dbReference type="FunFam" id="2.60.40.3110:FF:000001">
    <property type="entry name" value="Putative fimbrial outer membrane usher"/>
    <property type="match status" value="1"/>
</dbReference>
<evidence type="ECO:0000256" key="4">
    <source>
        <dbReference type="ARBA" id="ARBA00022452"/>
    </source>
</evidence>
<reference evidence="12" key="1">
    <citation type="submission" date="2024-06" db="EMBL/GenBank/DDBJ databases">
        <title>Multiomics insights into the TNT degradation mechanism by Pantoea sp. BJ2 isolated from an ammunition destruction site.</title>
        <authorList>
            <person name="Luo J."/>
        </authorList>
    </citation>
    <scope>NUCLEOTIDE SEQUENCE</scope>
    <source>
        <strain evidence="12">BJ2</strain>
        <plasmid evidence="12">plasmindB</plasmid>
    </source>
</reference>
<dbReference type="InterPro" id="IPR025885">
    <property type="entry name" value="PapC_N"/>
</dbReference>
<evidence type="ECO:0000259" key="11">
    <source>
        <dbReference type="Pfam" id="PF13954"/>
    </source>
</evidence>
<keyword evidence="12" id="KW-0614">Plasmid</keyword>
<evidence type="ECO:0000256" key="3">
    <source>
        <dbReference type="ARBA" id="ARBA00022448"/>
    </source>
</evidence>
<dbReference type="InterPro" id="IPR043142">
    <property type="entry name" value="PapC-like_C_sf"/>
</dbReference>
<evidence type="ECO:0000256" key="9">
    <source>
        <dbReference type="ARBA" id="ARBA00023237"/>
    </source>
</evidence>
<evidence type="ECO:0000256" key="2">
    <source>
        <dbReference type="ARBA" id="ARBA00008064"/>
    </source>
</evidence>
<dbReference type="AlphaFoldDB" id="A0AAU7U441"/>
<proteinExistence type="inferred from homology"/>
<comment type="similarity">
    <text evidence="2">Belongs to the fimbrial export usher family.</text>
</comment>
<dbReference type="InterPro" id="IPR042186">
    <property type="entry name" value="FimD_plug_dom"/>
</dbReference>
<keyword evidence="7" id="KW-0732">Signal</keyword>
<dbReference type="GO" id="GO:0009297">
    <property type="term" value="P:pilus assembly"/>
    <property type="evidence" value="ECO:0007669"/>
    <property type="project" value="InterPro"/>
</dbReference>
<geneLocation type="plasmid" evidence="12">
    <name>plasmindB</name>
</geneLocation>
<keyword evidence="9" id="KW-0998">Cell outer membrane</keyword>
<dbReference type="FunFam" id="2.60.40.2610:FF:000001">
    <property type="entry name" value="Outer membrane fimbrial usher protein"/>
    <property type="match status" value="1"/>
</dbReference>
<dbReference type="Gene3D" id="2.60.40.2070">
    <property type="match status" value="1"/>
</dbReference>
<dbReference type="GO" id="GO:0009279">
    <property type="term" value="C:cell outer membrane"/>
    <property type="evidence" value="ECO:0007669"/>
    <property type="project" value="UniProtKB-SubCell"/>
</dbReference>
<protein>
    <submittedName>
        <fullName evidence="12">Fimbria/pilus outer membrane usher protein</fullName>
    </submittedName>
</protein>
<evidence type="ECO:0000256" key="5">
    <source>
        <dbReference type="ARBA" id="ARBA00022558"/>
    </source>
</evidence>
<dbReference type="PANTHER" id="PTHR30451">
    <property type="entry name" value="OUTER MEMBRANE USHER PROTEIN"/>
    <property type="match status" value="1"/>
</dbReference>
<evidence type="ECO:0000256" key="7">
    <source>
        <dbReference type="ARBA" id="ARBA00022729"/>
    </source>
</evidence>
<evidence type="ECO:0000259" key="10">
    <source>
        <dbReference type="Pfam" id="PF13953"/>
    </source>
</evidence>
<evidence type="ECO:0000256" key="8">
    <source>
        <dbReference type="ARBA" id="ARBA00023136"/>
    </source>
</evidence>
<keyword evidence="5" id="KW-1029">Fimbrium biogenesis</keyword>
<evidence type="ECO:0000256" key="6">
    <source>
        <dbReference type="ARBA" id="ARBA00022692"/>
    </source>
</evidence>
<dbReference type="Gene3D" id="2.60.40.2610">
    <property type="entry name" value="Outer membrane usher protein FimD, plug domain"/>
    <property type="match status" value="1"/>
</dbReference>
<organism evidence="12">
    <name type="scientific">Pantoea sp. BJ2</name>
    <dbReference type="NCBI Taxonomy" id="3141322"/>
    <lineage>
        <taxon>Bacteria</taxon>
        <taxon>Pseudomonadati</taxon>
        <taxon>Pseudomonadota</taxon>
        <taxon>Gammaproteobacteria</taxon>
        <taxon>Enterobacterales</taxon>
        <taxon>Erwiniaceae</taxon>
        <taxon>Pantoea</taxon>
    </lineage>
</organism>
<dbReference type="EMBL" id="CP158294">
    <property type="protein sequence ID" value="XBV47725.1"/>
    <property type="molecule type" value="Genomic_DNA"/>
</dbReference>
<dbReference type="InterPro" id="IPR037224">
    <property type="entry name" value="PapC_N_sf"/>
</dbReference>
<dbReference type="InterPro" id="IPR000015">
    <property type="entry name" value="Fimb_usher"/>
</dbReference>
<evidence type="ECO:0000256" key="1">
    <source>
        <dbReference type="ARBA" id="ARBA00004571"/>
    </source>
</evidence>
<feature type="domain" description="PapC N-terminal" evidence="11">
    <location>
        <begin position="45"/>
        <end position="189"/>
    </location>
</feature>
<dbReference type="PANTHER" id="PTHR30451:SF21">
    <property type="entry name" value="FIMBRIAL USHER DOMAIN-CONTAINING PROTEIN YDET-RELATED"/>
    <property type="match status" value="1"/>
</dbReference>
<keyword evidence="4" id="KW-1134">Transmembrane beta strand</keyword>
<feature type="domain" description="PapC-like C-terminal" evidence="10">
    <location>
        <begin position="789"/>
        <end position="855"/>
    </location>
</feature>
<dbReference type="Pfam" id="PF13954">
    <property type="entry name" value="PapC_N"/>
    <property type="match status" value="1"/>
</dbReference>
<keyword evidence="3" id="KW-0813">Transport</keyword>
<sequence>MPNKTQDLPRPAPLSLFVARQFARSCILCGLSLIGTTQADTELWFNPAALSGGSGDKQAVADLSAFNDGTQPPGVYHSEIYVNGAFIGARDVTYVKAGKTLAPAFTAGYWRELGISPKASAALEAMPDDSIVDDPSKFIPDLTTAFTYNRMRLDISIPQSALRFRARDYISPSMRDDGLPSAMVTYGLNYNNSWRDQADSDYSNLFLRLGSGINLGGWRLRNDSTFTRNTGDQPSYDNDGNRIVRQKTETRWQSLNTYAYHDIAPLDARLTLGDSSTPGDLFDSITYRGVRLTSDDGMLPDSMRGFAPVVRGVARSNALITVRQNGAVIYKTNVAPGPFVIRDIYPTANSGNLDVSIQETDGTVTSFTQAFSAVPGMQREGQMRFSLTGGKYRAYSDTTREPSFIQGTLQYGLFDGTSVYGGVIGAEDYKSGMLGLGQGLGEFGSVSLDVTHASTHLDGGPSRTGQSYRAQYSKDLLQSGTSFVLAGYRYSTEGYYSFSDAAQRLPAGAAYDDNDPYDYWRRTHTKRNRLQAQISQQLGDYGSLYVSAYKQDYWGESGTERTTSLGYSVGINDIYYSLTLNDSRYPQFKPDRSAYFNVSVPLDRWLSKTRVSYSLYSDNDGRTRNQVGLNGTALKNGTLDWNVQEGWANKGEGNSGSAGATWYTPVANVLGSYGYDGNGRTASIGLNGSVTAHPYGVTLSQPVGETATLIRAPGAAGVEIQNQRGVKTDGRGYAIVPYASAYHRNRIDLNTTSLPDNVDVPLSSQLVIPTYGALVLADFKPNVGARVLATLTHRGKPVPFGATASLLSGDEAAANSGIVAEDGQLYLSGVKDQGDRVKVSWGKGADEQCVAPLQLAGTDEQARIRTLNAVCQ</sequence>
<accession>A0AAU7U441</accession>
<keyword evidence="8" id="KW-0472">Membrane</keyword>
<dbReference type="RefSeq" id="WP_350262771.1">
    <property type="nucleotide sequence ID" value="NZ_CP158294.1"/>
</dbReference>
<dbReference type="Gene3D" id="2.60.40.3110">
    <property type="match status" value="1"/>
</dbReference>
<dbReference type="Gene3D" id="3.10.20.410">
    <property type="match status" value="1"/>
</dbReference>
<keyword evidence="6" id="KW-0812">Transmembrane</keyword>
<dbReference type="GO" id="GO:0015473">
    <property type="term" value="F:fimbrial usher porin activity"/>
    <property type="evidence" value="ECO:0007669"/>
    <property type="project" value="InterPro"/>
</dbReference>
<name>A0AAU7U441_9GAMM</name>
<dbReference type="SUPFAM" id="SSF141729">
    <property type="entry name" value="FimD N-terminal domain-like"/>
    <property type="match status" value="1"/>
</dbReference>
<comment type="subcellular location">
    <subcellularLocation>
        <location evidence="1">Cell outer membrane</location>
        <topology evidence="1">Multi-pass membrane protein</topology>
    </subcellularLocation>
</comment>
<dbReference type="Pfam" id="PF00577">
    <property type="entry name" value="Usher"/>
    <property type="match status" value="1"/>
</dbReference>
<gene>
    <name evidence="12" type="ORF">AAF463_24200</name>
</gene>